<dbReference type="CDD" id="cd06257">
    <property type="entry name" value="DnaJ"/>
    <property type="match status" value="1"/>
</dbReference>
<protein>
    <recommendedName>
        <fullName evidence="5">J domain-containing protein</fullName>
    </recommendedName>
</protein>
<feature type="compositionally biased region" description="Basic and acidic residues" evidence="4">
    <location>
        <begin position="194"/>
        <end position="235"/>
    </location>
</feature>
<feature type="domain" description="J" evidence="5">
    <location>
        <begin position="30"/>
        <end position="97"/>
    </location>
</feature>
<dbReference type="Proteomes" id="UP000076842">
    <property type="component" value="Unassembled WGS sequence"/>
</dbReference>
<dbReference type="PANTHER" id="PTHR44157">
    <property type="entry name" value="DNAJ HOMOLOG SUBFAMILY C MEMBER 11"/>
    <property type="match status" value="1"/>
</dbReference>
<dbReference type="InterPro" id="IPR018253">
    <property type="entry name" value="DnaJ_domain_CS"/>
</dbReference>
<dbReference type="InterPro" id="IPR055225">
    <property type="entry name" value="DNAJC11-like_beta-barrel"/>
</dbReference>
<keyword evidence="3" id="KW-0143">Chaperone</keyword>
<keyword evidence="2" id="KW-0472">Membrane</keyword>
<dbReference type="Pfam" id="PF22774">
    <property type="entry name" value="DNAJC11_beta-barrel"/>
    <property type="match status" value="1"/>
</dbReference>
<dbReference type="PROSITE" id="PS00636">
    <property type="entry name" value="DNAJ_1"/>
    <property type="match status" value="1"/>
</dbReference>
<feature type="region of interest" description="Disordered" evidence="4">
    <location>
        <begin position="1"/>
        <end position="23"/>
    </location>
</feature>
<dbReference type="SUPFAM" id="SSF46565">
    <property type="entry name" value="Chaperone J-domain"/>
    <property type="match status" value="1"/>
</dbReference>
<dbReference type="FunCoup" id="A0A165F643">
    <property type="interactions" value="295"/>
</dbReference>
<reference evidence="6 7" key="1">
    <citation type="journal article" date="2016" name="Mol. Biol. Evol.">
        <title>Comparative Genomics of Early-Diverging Mushroom-Forming Fungi Provides Insights into the Origins of Lignocellulose Decay Capabilities.</title>
        <authorList>
            <person name="Nagy L.G."/>
            <person name="Riley R."/>
            <person name="Tritt A."/>
            <person name="Adam C."/>
            <person name="Daum C."/>
            <person name="Floudas D."/>
            <person name="Sun H."/>
            <person name="Yadav J.S."/>
            <person name="Pangilinan J."/>
            <person name="Larsson K.H."/>
            <person name="Matsuura K."/>
            <person name="Barry K."/>
            <person name="Labutti K."/>
            <person name="Kuo R."/>
            <person name="Ohm R.A."/>
            <person name="Bhattacharya S.S."/>
            <person name="Shirouzu T."/>
            <person name="Yoshinaga Y."/>
            <person name="Martin F.M."/>
            <person name="Grigoriev I.V."/>
            <person name="Hibbett D.S."/>
        </authorList>
    </citation>
    <scope>NUCLEOTIDE SEQUENCE [LARGE SCALE GENOMIC DNA]</scope>
    <source>
        <strain evidence="6 7">HHB12733</strain>
    </source>
</reference>
<dbReference type="SMART" id="SM00271">
    <property type="entry name" value="DnaJ"/>
    <property type="match status" value="1"/>
</dbReference>
<dbReference type="InParanoid" id="A0A165F643"/>
<dbReference type="GO" id="GO:0016020">
    <property type="term" value="C:membrane"/>
    <property type="evidence" value="ECO:0007669"/>
    <property type="project" value="UniProtKB-SubCell"/>
</dbReference>
<dbReference type="InterPro" id="IPR001623">
    <property type="entry name" value="DnaJ_domain"/>
</dbReference>
<organism evidence="6 7">
    <name type="scientific">Calocera cornea HHB12733</name>
    <dbReference type="NCBI Taxonomy" id="1353952"/>
    <lineage>
        <taxon>Eukaryota</taxon>
        <taxon>Fungi</taxon>
        <taxon>Dikarya</taxon>
        <taxon>Basidiomycota</taxon>
        <taxon>Agaricomycotina</taxon>
        <taxon>Dacrymycetes</taxon>
        <taxon>Dacrymycetales</taxon>
        <taxon>Dacrymycetaceae</taxon>
        <taxon>Calocera</taxon>
    </lineage>
</organism>
<dbReference type="Pfam" id="PF00226">
    <property type="entry name" value="DnaJ"/>
    <property type="match status" value="1"/>
</dbReference>
<evidence type="ECO:0000313" key="6">
    <source>
        <dbReference type="EMBL" id="KZT56266.1"/>
    </source>
</evidence>
<dbReference type="OrthoDB" id="10250354at2759"/>
<name>A0A165F643_9BASI</name>
<evidence type="ECO:0000256" key="1">
    <source>
        <dbReference type="ARBA" id="ARBA00004370"/>
    </source>
</evidence>
<proteinExistence type="predicted"/>
<dbReference type="GO" id="GO:0042407">
    <property type="term" value="P:cristae formation"/>
    <property type="evidence" value="ECO:0007669"/>
    <property type="project" value="TreeGrafter"/>
</dbReference>
<evidence type="ECO:0000256" key="2">
    <source>
        <dbReference type="ARBA" id="ARBA00023136"/>
    </source>
</evidence>
<feature type="compositionally biased region" description="Acidic residues" evidence="4">
    <location>
        <begin position="179"/>
        <end position="193"/>
    </location>
</feature>
<feature type="compositionally biased region" description="Acidic residues" evidence="4">
    <location>
        <begin position="236"/>
        <end position="265"/>
    </location>
</feature>
<evidence type="ECO:0000256" key="3">
    <source>
        <dbReference type="ARBA" id="ARBA00023186"/>
    </source>
</evidence>
<feature type="region of interest" description="Disordered" evidence="4">
    <location>
        <begin position="179"/>
        <end position="285"/>
    </location>
</feature>
<comment type="subcellular location">
    <subcellularLocation>
        <location evidence="1">Membrane</location>
    </subcellularLocation>
</comment>
<dbReference type="InterPro" id="IPR036869">
    <property type="entry name" value="J_dom_sf"/>
</dbReference>
<gene>
    <name evidence="6" type="ORF">CALCODRAFT_497572</name>
</gene>
<dbReference type="GO" id="GO:0005739">
    <property type="term" value="C:mitochondrion"/>
    <property type="evidence" value="ECO:0007669"/>
    <property type="project" value="GOC"/>
</dbReference>
<evidence type="ECO:0000256" key="4">
    <source>
        <dbReference type="SAM" id="MobiDB-lite"/>
    </source>
</evidence>
<dbReference type="Gene3D" id="1.10.287.110">
    <property type="entry name" value="DnaJ domain"/>
    <property type="match status" value="1"/>
</dbReference>
<dbReference type="AlphaFoldDB" id="A0A165F643"/>
<evidence type="ECO:0000259" key="5">
    <source>
        <dbReference type="PROSITE" id="PS50076"/>
    </source>
</evidence>
<keyword evidence="7" id="KW-1185">Reference proteome</keyword>
<accession>A0A165F643</accession>
<dbReference type="Pfam" id="PF11875">
    <property type="entry name" value="DnaJ-like_C11_C"/>
    <property type="match status" value="1"/>
</dbReference>
<feature type="compositionally biased region" description="Basic and acidic residues" evidence="4">
    <location>
        <begin position="266"/>
        <end position="279"/>
    </location>
</feature>
<dbReference type="PRINTS" id="PR00625">
    <property type="entry name" value="JDOMAIN"/>
</dbReference>
<dbReference type="STRING" id="1353952.A0A165F643"/>
<dbReference type="PROSITE" id="PS50076">
    <property type="entry name" value="DNAJ_2"/>
    <property type="match status" value="1"/>
</dbReference>
<sequence>MDWTEDDNGRHADDEQNIYAPETPQADEVDFYALLNVEKSASAAEIRESYHRLVIMLHPDKHPPEHREAAGKRFQDVTQAYEVLMDESKRRIYDSVGMRGLASEWAVGVPLRTAEEIRAQFELYNYRRAKAMAKHEFDTTTTVTVGLDARPLLHPFTGVGAERWANMWDDIGRRFQEWIDEDDEDVEEEEERQDQEGLTEKRDAALPKHEDDFMETGDKETLGVDREAAGEGESLRDEEEEEEEEEEGQGEEEEEQGEQGEEEPDEHGATAEQETERQRAPFIPFFKDLDKEQMEFLRRGKEERETGNWNQQPQVPAGSLISVSRLGVSHHTQLPITSALRCSMIASVGTHNNRGTANLFGTAEYQFRNRITLHAGSNLLYHRAPFVALTGHYGKTSLRALADFPTFFIPPVLSLTANRQLTPSWDGSIKVSSGSWTLPFWPSLDLPIVALDIGIDDDGELWANLVTRYSKDGQEAESTPKRDVYFSWRSSRSWVAAAVTSAFVHQPRQLFLKLSSTEPPGLPGRTARVYSALLQSNFKVQLQMQWLGWFSARPLIHRVLPIPSEAEALPNIDVAGAPHQPTFVSDKIGWKASLQACTLSGLSVSSSLSGRLGRASWGVSVDWGNTGVWLMLRAGTVGQKISVPIWLVDTRDTALAVSAFTVVFTTVMGCFTAHELWQLRNTHRRLKALREARADQLVQKRKEAEEVRAMLKDLVGRRTEPTTEVLVVTEALYGPKRSLKEDLTSAEREILDVTIPVQALVNNGRLHIPSGRRKSGLLGFYDAFPGEKKFLRIRYEHGGREYMVIVGDDEELSAPSELHALPL</sequence>
<evidence type="ECO:0000313" key="7">
    <source>
        <dbReference type="Proteomes" id="UP000076842"/>
    </source>
</evidence>
<dbReference type="EMBL" id="KV423980">
    <property type="protein sequence ID" value="KZT56266.1"/>
    <property type="molecule type" value="Genomic_DNA"/>
</dbReference>
<dbReference type="PANTHER" id="PTHR44157:SF1">
    <property type="entry name" value="DNAJ HOMOLOG SUBFAMILY C MEMBER 11"/>
    <property type="match status" value="1"/>
</dbReference>
<dbReference type="InterPro" id="IPR024586">
    <property type="entry name" value="DnaJ-like_C11_C"/>
</dbReference>
<dbReference type="InterPro" id="IPR052243">
    <property type="entry name" value="Mito_inner_membrane_organizer"/>
</dbReference>